<evidence type="ECO:0000313" key="13">
    <source>
        <dbReference type="EMBL" id="EEX72896.1"/>
    </source>
</evidence>
<dbReference type="STRING" id="626522.GCWU000325_00213"/>
<dbReference type="OrthoDB" id="9814002at2"/>
<evidence type="ECO:0000256" key="2">
    <source>
        <dbReference type="ARBA" id="ARBA00006555"/>
    </source>
</evidence>
<feature type="compositionally biased region" description="Basic and acidic residues" evidence="10">
    <location>
        <begin position="211"/>
        <end position="238"/>
    </location>
</feature>
<keyword evidence="4" id="KW-1003">Cell membrane</keyword>
<dbReference type="NCBIfam" id="TIGR01352">
    <property type="entry name" value="tonB_Cterm"/>
    <property type="match status" value="1"/>
</dbReference>
<sequence>MTAYKAFFITLCKILAKGTPNFRFWAYFCNLNKGLQRLDFLYGKAADRCKGADNRRREADDHYLGAAWPTSCLIRVNVSKDKLLSRAWCNLIFEGRNKDYGAYELRRTAGRRYARALWALLIGLFLTISIPLSISLFINHRLKQFTAELNNEFSKLHPDQAKEGHEFKALAAGRHVPKVRALPGGKLNVPDVVDTPVEEKDFGMNASNTENDDKATNTEERADSAHNADRKDLPEEGKTLTPTQVVEQMPEFPGGIKALMQYLDAHIDYPKACVQYGVQGDLEVSFLVDKQGQVREAFISRKLHPALEQIALKAVREMPQWKPGRNGGKVTIVQVSVTVHFQIK</sequence>
<feature type="region of interest" description="Disordered" evidence="10">
    <location>
        <begin position="198"/>
        <end position="238"/>
    </location>
</feature>
<feature type="domain" description="TonB C-terminal" evidence="12">
    <location>
        <begin position="254"/>
        <end position="344"/>
    </location>
</feature>
<dbReference type="HOGENOM" id="CLU_065795_0_0_10"/>
<evidence type="ECO:0000256" key="8">
    <source>
        <dbReference type="ARBA" id="ARBA00022989"/>
    </source>
</evidence>
<dbReference type="GO" id="GO:0015031">
    <property type="term" value="P:protein transport"/>
    <property type="evidence" value="ECO:0007669"/>
    <property type="project" value="UniProtKB-KW"/>
</dbReference>
<dbReference type="InterPro" id="IPR006260">
    <property type="entry name" value="TonB/TolA_C"/>
</dbReference>
<proteinExistence type="inferred from homology"/>
<keyword evidence="7" id="KW-0653">Protein transport</keyword>
<dbReference type="InterPro" id="IPR051045">
    <property type="entry name" value="TonB-dependent_transducer"/>
</dbReference>
<name>C9LDE4_9BACT</name>
<evidence type="ECO:0000256" key="9">
    <source>
        <dbReference type="ARBA" id="ARBA00023136"/>
    </source>
</evidence>
<keyword evidence="5" id="KW-0997">Cell inner membrane</keyword>
<keyword evidence="9 11" id="KW-0472">Membrane</keyword>
<evidence type="ECO:0000259" key="12">
    <source>
        <dbReference type="PROSITE" id="PS52015"/>
    </source>
</evidence>
<evidence type="ECO:0000256" key="6">
    <source>
        <dbReference type="ARBA" id="ARBA00022692"/>
    </source>
</evidence>
<keyword evidence="8 11" id="KW-1133">Transmembrane helix</keyword>
<dbReference type="Proteomes" id="UP000003460">
    <property type="component" value="Unassembled WGS sequence"/>
</dbReference>
<comment type="subcellular location">
    <subcellularLocation>
        <location evidence="1">Cell inner membrane</location>
        <topology evidence="1">Single-pass membrane protein</topology>
        <orientation evidence="1">Periplasmic side</orientation>
    </subcellularLocation>
</comment>
<keyword evidence="3" id="KW-0813">Transport</keyword>
<dbReference type="GO" id="GO:0055085">
    <property type="term" value="P:transmembrane transport"/>
    <property type="evidence" value="ECO:0007669"/>
    <property type="project" value="InterPro"/>
</dbReference>
<keyword evidence="6 11" id="KW-0812">Transmembrane</keyword>
<evidence type="ECO:0000256" key="4">
    <source>
        <dbReference type="ARBA" id="ARBA00022475"/>
    </source>
</evidence>
<dbReference type="GO" id="GO:0098797">
    <property type="term" value="C:plasma membrane protein complex"/>
    <property type="evidence" value="ECO:0007669"/>
    <property type="project" value="TreeGrafter"/>
</dbReference>
<dbReference type="eggNOG" id="COG0810">
    <property type="taxonomic scope" value="Bacteria"/>
</dbReference>
<dbReference type="PANTHER" id="PTHR33446:SF2">
    <property type="entry name" value="PROTEIN TONB"/>
    <property type="match status" value="1"/>
</dbReference>
<accession>C9LDE4</accession>
<feature type="transmembrane region" description="Helical" evidence="11">
    <location>
        <begin position="116"/>
        <end position="138"/>
    </location>
</feature>
<comment type="similarity">
    <text evidence="2">Belongs to the TonB family.</text>
</comment>
<evidence type="ECO:0000256" key="11">
    <source>
        <dbReference type="SAM" id="Phobius"/>
    </source>
</evidence>
<gene>
    <name evidence="13" type="ORF">GCWU000325_00213</name>
</gene>
<evidence type="ECO:0000313" key="14">
    <source>
        <dbReference type="Proteomes" id="UP000003460"/>
    </source>
</evidence>
<evidence type="ECO:0000256" key="10">
    <source>
        <dbReference type="SAM" id="MobiDB-lite"/>
    </source>
</evidence>
<comment type="caution">
    <text evidence="13">The sequence shown here is derived from an EMBL/GenBank/DDBJ whole genome shotgun (WGS) entry which is preliminary data.</text>
</comment>
<reference evidence="13" key="1">
    <citation type="submission" date="2009-09" db="EMBL/GenBank/DDBJ databases">
        <authorList>
            <person name="Weinstock G."/>
            <person name="Sodergren E."/>
            <person name="Clifton S."/>
            <person name="Fulton L."/>
            <person name="Fulton B."/>
            <person name="Courtney L."/>
            <person name="Fronick C."/>
            <person name="Harrison M."/>
            <person name="Strong C."/>
            <person name="Farmer C."/>
            <person name="Delahaunty K."/>
            <person name="Markovic C."/>
            <person name="Hall O."/>
            <person name="Minx P."/>
            <person name="Tomlinson C."/>
            <person name="Mitreva M."/>
            <person name="Nelson J."/>
            <person name="Hou S."/>
            <person name="Wollam A."/>
            <person name="Pepin K.H."/>
            <person name="Johnson M."/>
            <person name="Bhonagiri V."/>
            <person name="Nash W.E."/>
            <person name="Warren W."/>
            <person name="Chinwalla A."/>
            <person name="Mardis E.R."/>
            <person name="Wilson R.K."/>
        </authorList>
    </citation>
    <scope>NUCLEOTIDE SEQUENCE [LARGE SCALE GENOMIC DNA]</scope>
    <source>
        <strain evidence="13">ATCC 51259</strain>
    </source>
</reference>
<dbReference type="EMBL" id="ACIJ02000003">
    <property type="protein sequence ID" value="EEX72896.1"/>
    <property type="molecule type" value="Genomic_DNA"/>
</dbReference>
<evidence type="ECO:0000256" key="5">
    <source>
        <dbReference type="ARBA" id="ARBA00022519"/>
    </source>
</evidence>
<protein>
    <submittedName>
        <fullName evidence="13">TonB family domain protein</fullName>
    </submittedName>
</protein>
<dbReference type="GO" id="GO:0031992">
    <property type="term" value="F:energy transducer activity"/>
    <property type="evidence" value="ECO:0007669"/>
    <property type="project" value="TreeGrafter"/>
</dbReference>
<dbReference type="AlphaFoldDB" id="C9LDE4"/>
<dbReference type="SUPFAM" id="SSF74653">
    <property type="entry name" value="TolA/TonB C-terminal domain"/>
    <property type="match status" value="1"/>
</dbReference>
<dbReference type="Gene3D" id="3.30.1150.10">
    <property type="match status" value="1"/>
</dbReference>
<keyword evidence="14" id="KW-1185">Reference proteome</keyword>
<dbReference type="PANTHER" id="PTHR33446">
    <property type="entry name" value="PROTEIN TONB-RELATED"/>
    <property type="match status" value="1"/>
</dbReference>
<evidence type="ECO:0000256" key="3">
    <source>
        <dbReference type="ARBA" id="ARBA00022448"/>
    </source>
</evidence>
<evidence type="ECO:0000256" key="7">
    <source>
        <dbReference type="ARBA" id="ARBA00022927"/>
    </source>
</evidence>
<organism evidence="13 14">
    <name type="scientific">Alloprevotella tannerae ATCC 51259</name>
    <dbReference type="NCBI Taxonomy" id="626522"/>
    <lineage>
        <taxon>Bacteria</taxon>
        <taxon>Pseudomonadati</taxon>
        <taxon>Bacteroidota</taxon>
        <taxon>Bacteroidia</taxon>
        <taxon>Bacteroidales</taxon>
        <taxon>Prevotellaceae</taxon>
        <taxon>Alloprevotella</taxon>
    </lineage>
</organism>
<dbReference type="Pfam" id="PF03544">
    <property type="entry name" value="TonB_C"/>
    <property type="match status" value="1"/>
</dbReference>
<evidence type="ECO:0000256" key="1">
    <source>
        <dbReference type="ARBA" id="ARBA00004383"/>
    </source>
</evidence>
<dbReference type="InterPro" id="IPR037682">
    <property type="entry name" value="TonB_C"/>
</dbReference>
<dbReference type="PROSITE" id="PS52015">
    <property type="entry name" value="TONB_CTD"/>
    <property type="match status" value="1"/>
</dbReference>